<dbReference type="OrthoDB" id="375695at2157"/>
<proteinExistence type="predicted"/>
<organism evidence="1 2">
    <name type="scientific">Methanobrevibacter smithii DSM 2375</name>
    <dbReference type="NCBI Taxonomy" id="483214"/>
    <lineage>
        <taxon>Archaea</taxon>
        <taxon>Methanobacteriati</taxon>
        <taxon>Methanobacteriota</taxon>
        <taxon>Methanomada group</taxon>
        <taxon>Methanobacteria</taxon>
        <taxon>Methanobacteriales</taxon>
        <taxon>Methanobacteriaceae</taxon>
        <taxon>Methanobrevibacter</taxon>
    </lineage>
</organism>
<sequence length="121" mass="13142">MDKRLIAGIAMAVVILIVAVFAVANSDDDKIIINGNFNLVGDSQIDWNDTTQECSVFPNFVSNDGGSYDVLKVTLAFYNDGKLIGTNDTVVTGDSFKDFSVNTTTKLPQKPDGFTFDIHTI</sequence>
<name>B9AES5_METSM</name>
<reference evidence="1 2" key="1">
    <citation type="submission" date="2008-10" db="EMBL/GenBank/DDBJ databases">
        <authorList>
            <person name="Fulton L."/>
            <person name="Clifton S."/>
            <person name="Fulton B."/>
            <person name="Xu J."/>
            <person name="Minx P."/>
            <person name="Pepin K.H."/>
            <person name="Johnson M."/>
            <person name="Bhonagiri V."/>
            <person name="Nash W.E."/>
            <person name="Mardis E.R."/>
            <person name="Wilson R.K."/>
        </authorList>
    </citation>
    <scope>NUCLEOTIDE SEQUENCE [LARGE SCALE GENOMIC DNA]</scope>
    <source>
        <strain evidence="1 2">DSM 2375</strain>
    </source>
</reference>
<reference evidence="1 2" key="2">
    <citation type="submission" date="2008-11" db="EMBL/GenBank/DDBJ databases">
        <title>Draft genome sequence of Methanobrevibacter smithii (DSM 2375).</title>
        <authorList>
            <person name="Sudarsanam P."/>
            <person name="Ley R."/>
            <person name="Guruge J."/>
            <person name="Turnbaugh P.J."/>
            <person name="Mahowald M."/>
            <person name="Liep D."/>
            <person name="Gordon J."/>
        </authorList>
    </citation>
    <scope>NUCLEOTIDE SEQUENCE [LARGE SCALE GENOMIC DNA]</scope>
    <source>
        <strain evidence="1 2">DSM 2375</strain>
    </source>
</reference>
<dbReference type="AlphaFoldDB" id="B9AES5"/>
<gene>
    <name evidence="1" type="ORF">METSMIALI_00863</name>
</gene>
<dbReference type="RefSeq" id="WP_004035703.1">
    <property type="nucleotide sequence ID" value="NZ_DS996911.1"/>
</dbReference>
<dbReference type="EMBL" id="ABYW01000007">
    <property type="protein sequence ID" value="EEE41965.1"/>
    <property type="molecule type" value="Genomic_DNA"/>
</dbReference>
<accession>B9AES5</accession>
<evidence type="ECO:0000313" key="1">
    <source>
        <dbReference type="EMBL" id="EEE41965.1"/>
    </source>
</evidence>
<comment type="caution">
    <text evidence="1">The sequence shown here is derived from an EMBL/GenBank/DDBJ whole genome shotgun (WGS) entry which is preliminary data.</text>
</comment>
<dbReference type="HOGENOM" id="CLU_2103544_0_0_2"/>
<evidence type="ECO:0000313" key="2">
    <source>
        <dbReference type="Proteomes" id="UP000003489"/>
    </source>
</evidence>
<dbReference type="PATRIC" id="fig|483214.13.peg.824"/>
<protein>
    <submittedName>
        <fullName evidence="1">Uncharacterized protein</fullName>
    </submittedName>
</protein>
<dbReference type="Proteomes" id="UP000003489">
    <property type="component" value="Unassembled WGS sequence"/>
</dbReference>